<protein>
    <recommendedName>
        <fullName evidence="1">DUF7705 domain-containing protein</fullName>
    </recommendedName>
</protein>
<proteinExistence type="predicted"/>
<feature type="domain" description="DUF7705" evidence="1">
    <location>
        <begin position="52"/>
        <end position="164"/>
    </location>
</feature>
<dbReference type="Proteomes" id="UP000607653">
    <property type="component" value="Unassembled WGS sequence"/>
</dbReference>
<organism evidence="2 3">
    <name type="scientific">Nelumbo nucifera</name>
    <name type="common">Sacred lotus</name>
    <dbReference type="NCBI Taxonomy" id="4432"/>
    <lineage>
        <taxon>Eukaryota</taxon>
        <taxon>Viridiplantae</taxon>
        <taxon>Streptophyta</taxon>
        <taxon>Embryophyta</taxon>
        <taxon>Tracheophyta</taxon>
        <taxon>Spermatophyta</taxon>
        <taxon>Magnoliopsida</taxon>
        <taxon>Proteales</taxon>
        <taxon>Nelumbonaceae</taxon>
        <taxon>Nelumbo</taxon>
    </lineage>
</organism>
<evidence type="ECO:0000313" key="2">
    <source>
        <dbReference type="EMBL" id="DAD43933.1"/>
    </source>
</evidence>
<evidence type="ECO:0000259" key="1">
    <source>
        <dbReference type="Pfam" id="PF24804"/>
    </source>
</evidence>
<gene>
    <name evidence="2" type="ORF">HUJ06_002163</name>
</gene>
<sequence>MQLRKNSTWVPNVRSTTHTKTLAVLEDNAQEWQYGYLCCNVPQEWKEGWTLCSRSFTCFGKGCMNRPLIFHNYTTLQGPNITKLRGSFYGSWDLDSGFREGIGGSTSYYSVTWEKEVGKGAWVFHNVLRTSKRYPWLMLYLRSDATTVLSGGYHYETRGISKIIWTR</sequence>
<evidence type="ECO:0000313" key="3">
    <source>
        <dbReference type="Proteomes" id="UP000607653"/>
    </source>
</evidence>
<comment type="caution">
    <text evidence="2">The sequence shown here is derived from an EMBL/GenBank/DDBJ whole genome shotgun (WGS) entry which is preliminary data.</text>
</comment>
<reference evidence="2 3" key="1">
    <citation type="journal article" date="2020" name="Mol. Biol. Evol.">
        <title>Distinct Expression and Methylation Patterns for Genes with Different Fates following a Single Whole-Genome Duplication in Flowering Plants.</title>
        <authorList>
            <person name="Shi T."/>
            <person name="Rahmani R.S."/>
            <person name="Gugger P.F."/>
            <person name="Wang M."/>
            <person name="Li H."/>
            <person name="Zhang Y."/>
            <person name="Li Z."/>
            <person name="Wang Q."/>
            <person name="Van de Peer Y."/>
            <person name="Marchal K."/>
            <person name="Chen J."/>
        </authorList>
    </citation>
    <scope>NUCLEOTIDE SEQUENCE [LARGE SCALE GENOMIC DNA]</scope>
    <source>
        <tissue evidence="2">Leaf</tissue>
    </source>
</reference>
<accession>A0A822ZH31</accession>
<dbReference type="EMBL" id="DUZY01000006">
    <property type="protein sequence ID" value="DAD43933.1"/>
    <property type="molecule type" value="Genomic_DNA"/>
</dbReference>
<dbReference type="AlphaFoldDB" id="A0A822ZH31"/>
<dbReference type="PANTHER" id="PTHR33916:SF12">
    <property type="entry name" value="NEPROSIN DOMAIN-CONTAINING PROTEIN"/>
    <property type="match status" value="1"/>
</dbReference>
<keyword evidence="3" id="KW-1185">Reference proteome</keyword>
<dbReference type="PANTHER" id="PTHR33916">
    <property type="entry name" value="EXPANSIN-LIKE EG45 DOMAIN-CONTAINING PROTEIN"/>
    <property type="match status" value="1"/>
</dbReference>
<dbReference type="Pfam" id="PF24804">
    <property type="entry name" value="DUF7705"/>
    <property type="match status" value="1"/>
</dbReference>
<name>A0A822ZH31_NELNU</name>
<dbReference type="InterPro" id="IPR056122">
    <property type="entry name" value="DUF7705"/>
</dbReference>